<dbReference type="InterPro" id="IPR000843">
    <property type="entry name" value="HTH_LacI"/>
</dbReference>
<dbReference type="PROSITE" id="PS50932">
    <property type="entry name" value="HTH_LACI_2"/>
    <property type="match status" value="1"/>
</dbReference>
<dbReference type="GO" id="GO:0003700">
    <property type="term" value="F:DNA-binding transcription factor activity"/>
    <property type="evidence" value="ECO:0007669"/>
    <property type="project" value="TreeGrafter"/>
</dbReference>
<reference evidence="6 7" key="1">
    <citation type="submission" date="2019-01" db="EMBL/GenBank/DDBJ databases">
        <title>Nocardioides guangzhouensis sp. nov., an actinobacterium isolated from soil.</title>
        <authorList>
            <person name="Fu Y."/>
            <person name="Cai Y."/>
            <person name="Lin Z."/>
            <person name="Chen P."/>
        </authorList>
    </citation>
    <scope>NUCLEOTIDE SEQUENCE [LARGE SCALE GENOMIC DNA]</scope>
    <source>
        <strain evidence="6 7">NBRC 105384</strain>
    </source>
</reference>
<keyword evidence="1" id="KW-0805">Transcription regulation</keyword>
<protein>
    <submittedName>
        <fullName evidence="6">LacI family transcriptional regulator</fullName>
    </submittedName>
</protein>
<keyword evidence="7" id="KW-1185">Reference proteome</keyword>
<name>A0A4Q5J284_9ACTN</name>
<dbReference type="SMART" id="SM00354">
    <property type="entry name" value="HTH_LACI"/>
    <property type="match status" value="1"/>
</dbReference>
<feature type="domain" description="HTH lacI-type" evidence="5">
    <location>
        <begin position="6"/>
        <end position="60"/>
    </location>
</feature>
<dbReference type="PANTHER" id="PTHR30146:SF155">
    <property type="entry name" value="ALANINE RACEMASE"/>
    <property type="match status" value="1"/>
</dbReference>
<dbReference type="PROSITE" id="PS00356">
    <property type="entry name" value="HTH_LACI_1"/>
    <property type="match status" value="1"/>
</dbReference>
<evidence type="ECO:0000313" key="7">
    <source>
        <dbReference type="Proteomes" id="UP000291189"/>
    </source>
</evidence>
<dbReference type="Pfam" id="PF13377">
    <property type="entry name" value="Peripla_BP_3"/>
    <property type="match status" value="1"/>
</dbReference>
<evidence type="ECO:0000256" key="2">
    <source>
        <dbReference type="ARBA" id="ARBA00023125"/>
    </source>
</evidence>
<dbReference type="GO" id="GO:0000976">
    <property type="term" value="F:transcription cis-regulatory region binding"/>
    <property type="evidence" value="ECO:0007669"/>
    <property type="project" value="TreeGrafter"/>
</dbReference>
<gene>
    <name evidence="6" type="ORF">ETU37_10115</name>
</gene>
<dbReference type="SUPFAM" id="SSF53822">
    <property type="entry name" value="Periplasmic binding protein-like I"/>
    <property type="match status" value="1"/>
</dbReference>
<sequence length="340" mass="35304">MQVSRPTISDVARAAGVSKGAVSFALNNRPGVAADTRERILAAARELGWTPSSRARALSVSRAFAVGLVLARKPETLRADPFFPSFIAGVEQELAAHDYALLLQVVADQQREHDSYRRLAHGGRVDGVFVTDLLVDDPRIALLAEIGVPAVVVGPALGGGFFPAVGVDDKPGVAAAVQHLIDLGHTRIAHVAGPAAYVHGTSRKQAWAETLAAAGLPEGPCVETDFSAESGAAATRTLLDLAEPPTAVVYANDVMAMAGLAVAHARGVDVPGELSVVGYEDTELAAHVQPPLTSVATDVVAWGGAAARRLLELVDGREATEPDLESPRLVVRASTGAPAR</sequence>
<dbReference type="AlphaFoldDB" id="A0A4Q5J284"/>
<dbReference type="EMBL" id="SDPU01000021">
    <property type="protein sequence ID" value="RYU12503.1"/>
    <property type="molecule type" value="Genomic_DNA"/>
</dbReference>
<evidence type="ECO:0000256" key="3">
    <source>
        <dbReference type="ARBA" id="ARBA00023163"/>
    </source>
</evidence>
<dbReference type="Pfam" id="PF00356">
    <property type="entry name" value="LacI"/>
    <property type="match status" value="1"/>
</dbReference>
<dbReference type="OrthoDB" id="3324394at2"/>
<dbReference type="InterPro" id="IPR010982">
    <property type="entry name" value="Lambda_DNA-bd_dom_sf"/>
</dbReference>
<evidence type="ECO:0000313" key="6">
    <source>
        <dbReference type="EMBL" id="RYU12503.1"/>
    </source>
</evidence>
<dbReference type="Gene3D" id="3.40.50.2300">
    <property type="match status" value="2"/>
</dbReference>
<dbReference type="CDD" id="cd01392">
    <property type="entry name" value="HTH_LacI"/>
    <property type="match status" value="1"/>
</dbReference>
<dbReference type="PANTHER" id="PTHR30146">
    <property type="entry name" value="LACI-RELATED TRANSCRIPTIONAL REPRESSOR"/>
    <property type="match status" value="1"/>
</dbReference>
<comment type="caution">
    <text evidence="6">The sequence shown here is derived from an EMBL/GenBank/DDBJ whole genome shotgun (WGS) entry which is preliminary data.</text>
</comment>
<evidence type="ECO:0000259" key="5">
    <source>
        <dbReference type="PROSITE" id="PS50932"/>
    </source>
</evidence>
<dbReference type="InterPro" id="IPR028082">
    <property type="entry name" value="Peripla_BP_I"/>
</dbReference>
<evidence type="ECO:0000256" key="4">
    <source>
        <dbReference type="SAM" id="MobiDB-lite"/>
    </source>
</evidence>
<dbReference type="CDD" id="cd06267">
    <property type="entry name" value="PBP1_LacI_sugar_binding-like"/>
    <property type="match status" value="1"/>
</dbReference>
<dbReference type="SUPFAM" id="SSF47413">
    <property type="entry name" value="lambda repressor-like DNA-binding domains"/>
    <property type="match status" value="1"/>
</dbReference>
<dbReference type="InterPro" id="IPR046335">
    <property type="entry name" value="LacI/GalR-like_sensor"/>
</dbReference>
<proteinExistence type="predicted"/>
<organism evidence="6 7">
    <name type="scientific">Nocardioides iriomotensis</name>
    <dbReference type="NCBI Taxonomy" id="715784"/>
    <lineage>
        <taxon>Bacteria</taxon>
        <taxon>Bacillati</taxon>
        <taxon>Actinomycetota</taxon>
        <taxon>Actinomycetes</taxon>
        <taxon>Propionibacteriales</taxon>
        <taxon>Nocardioidaceae</taxon>
        <taxon>Nocardioides</taxon>
    </lineage>
</organism>
<feature type="region of interest" description="Disordered" evidence="4">
    <location>
        <begin position="318"/>
        <end position="340"/>
    </location>
</feature>
<keyword evidence="2" id="KW-0238">DNA-binding</keyword>
<dbReference type="Gene3D" id="1.10.260.40">
    <property type="entry name" value="lambda repressor-like DNA-binding domains"/>
    <property type="match status" value="1"/>
</dbReference>
<keyword evidence="3" id="KW-0804">Transcription</keyword>
<accession>A0A4Q5J284</accession>
<dbReference type="Proteomes" id="UP000291189">
    <property type="component" value="Unassembled WGS sequence"/>
</dbReference>
<evidence type="ECO:0000256" key="1">
    <source>
        <dbReference type="ARBA" id="ARBA00023015"/>
    </source>
</evidence>